<dbReference type="EMBL" id="JAHRIO010050625">
    <property type="protein sequence ID" value="MEQ2174729.1"/>
    <property type="molecule type" value="Genomic_DNA"/>
</dbReference>
<name>A0ABV0NTH9_9TELE</name>
<evidence type="ECO:0000313" key="1">
    <source>
        <dbReference type="EMBL" id="MEQ2174729.1"/>
    </source>
</evidence>
<evidence type="ECO:0000313" key="2">
    <source>
        <dbReference type="Proteomes" id="UP001476798"/>
    </source>
</evidence>
<sequence length="87" mass="9877">MINVRIGPETFYDVYRRKKSERQYQQKMVEGLLPRGRDCRRDEGVGVSRQLDGVPIQPHLVQIGLYVVAGAAFAECLVCNSRDLVVL</sequence>
<dbReference type="InterPro" id="IPR028183">
    <property type="entry name" value="UQCC5"/>
</dbReference>
<dbReference type="Pfam" id="PF15114">
    <property type="entry name" value="UPF0640"/>
    <property type="match status" value="1"/>
</dbReference>
<proteinExistence type="predicted"/>
<protein>
    <submittedName>
        <fullName evidence="1">Uncharacterized protein</fullName>
    </submittedName>
</protein>
<reference evidence="1 2" key="1">
    <citation type="submission" date="2021-06" db="EMBL/GenBank/DDBJ databases">
        <authorList>
            <person name="Palmer J.M."/>
        </authorList>
    </citation>
    <scope>NUCLEOTIDE SEQUENCE [LARGE SCALE GENOMIC DNA]</scope>
    <source>
        <strain evidence="1 2">GA_2019</strain>
        <tissue evidence="1">Muscle</tissue>
    </source>
</reference>
<dbReference type="Proteomes" id="UP001476798">
    <property type="component" value="Unassembled WGS sequence"/>
</dbReference>
<comment type="caution">
    <text evidence="1">The sequence shown here is derived from an EMBL/GenBank/DDBJ whole genome shotgun (WGS) entry which is preliminary data.</text>
</comment>
<keyword evidence="2" id="KW-1185">Reference proteome</keyword>
<organism evidence="1 2">
    <name type="scientific">Goodea atripinnis</name>
    <dbReference type="NCBI Taxonomy" id="208336"/>
    <lineage>
        <taxon>Eukaryota</taxon>
        <taxon>Metazoa</taxon>
        <taxon>Chordata</taxon>
        <taxon>Craniata</taxon>
        <taxon>Vertebrata</taxon>
        <taxon>Euteleostomi</taxon>
        <taxon>Actinopterygii</taxon>
        <taxon>Neopterygii</taxon>
        <taxon>Teleostei</taxon>
        <taxon>Neoteleostei</taxon>
        <taxon>Acanthomorphata</taxon>
        <taxon>Ovalentaria</taxon>
        <taxon>Atherinomorphae</taxon>
        <taxon>Cyprinodontiformes</taxon>
        <taxon>Goodeidae</taxon>
        <taxon>Goodea</taxon>
    </lineage>
</organism>
<gene>
    <name evidence="1" type="ORF">GOODEAATRI_010862</name>
</gene>
<accession>A0ABV0NTH9</accession>